<comment type="similarity">
    <text evidence="10">Belongs to the CoaE family.</text>
</comment>
<dbReference type="Pfam" id="PF01121">
    <property type="entry name" value="CoaE"/>
    <property type="match status" value="1"/>
</dbReference>
<dbReference type="GO" id="GO:0005737">
    <property type="term" value="C:cytoplasm"/>
    <property type="evidence" value="ECO:0007669"/>
    <property type="project" value="UniProtKB-SubCell"/>
</dbReference>
<dbReference type="SUPFAM" id="SSF52540">
    <property type="entry name" value="P-loop containing nucleoside triphosphate hydrolases"/>
    <property type="match status" value="1"/>
</dbReference>
<comment type="pathway">
    <text evidence="10">Cofactor biosynthesis; coenzyme A biosynthesis; CoA from (R)-pantothenate: step 5/5.</text>
</comment>
<evidence type="ECO:0000313" key="13">
    <source>
        <dbReference type="EMBL" id="HIU43342.1"/>
    </source>
</evidence>
<reference evidence="13" key="1">
    <citation type="submission" date="2020-10" db="EMBL/GenBank/DDBJ databases">
        <authorList>
            <person name="Gilroy R."/>
        </authorList>
    </citation>
    <scope>NUCLEOTIDE SEQUENCE</scope>
    <source>
        <strain evidence="13">CHK191-8634</strain>
    </source>
</reference>
<dbReference type="GO" id="GO:0015937">
    <property type="term" value="P:coenzyme A biosynthetic process"/>
    <property type="evidence" value="ECO:0007669"/>
    <property type="project" value="UniProtKB-UniRule"/>
</dbReference>
<evidence type="ECO:0000256" key="7">
    <source>
        <dbReference type="ARBA" id="ARBA00022741"/>
    </source>
</evidence>
<comment type="catalytic activity">
    <reaction evidence="9">
        <text>L-threonine + hydrogencarbonate + ATP = L-threonylcarbamoyladenylate + diphosphate + H2O</text>
        <dbReference type="Rhea" id="RHEA:36407"/>
        <dbReference type="ChEBI" id="CHEBI:15377"/>
        <dbReference type="ChEBI" id="CHEBI:17544"/>
        <dbReference type="ChEBI" id="CHEBI:30616"/>
        <dbReference type="ChEBI" id="CHEBI:33019"/>
        <dbReference type="ChEBI" id="CHEBI:57926"/>
        <dbReference type="ChEBI" id="CHEBI:73682"/>
        <dbReference type="EC" id="2.7.7.87"/>
    </reaction>
</comment>
<comment type="catalytic activity">
    <reaction evidence="10">
        <text>3'-dephospho-CoA + ATP = ADP + CoA + H(+)</text>
        <dbReference type="Rhea" id="RHEA:18245"/>
        <dbReference type="ChEBI" id="CHEBI:15378"/>
        <dbReference type="ChEBI" id="CHEBI:30616"/>
        <dbReference type="ChEBI" id="CHEBI:57287"/>
        <dbReference type="ChEBI" id="CHEBI:57328"/>
        <dbReference type="ChEBI" id="CHEBI:456216"/>
        <dbReference type="EC" id="2.7.1.24"/>
    </reaction>
</comment>
<accession>A0A9D1IWC5</accession>
<name>A0A9D1IWC5_9CLOT</name>
<dbReference type="InterPro" id="IPR050156">
    <property type="entry name" value="TC-AMP_synthase_SUA5"/>
</dbReference>
<evidence type="ECO:0000256" key="5">
    <source>
        <dbReference type="ARBA" id="ARBA00022694"/>
    </source>
</evidence>
<keyword evidence="7 10" id="KW-0547">Nucleotide-binding</keyword>
<gene>
    <name evidence="10" type="primary">coaE</name>
    <name evidence="13" type="ORF">IAB67_03485</name>
</gene>
<dbReference type="Proteomes" id="UP000824073">
    <property type="component" value="Unassembled WGS sequence"/>
</dbReference>
<organism evidence="13 14">
    <name type="scientific">Candidatus Ventrousia excrementavium</name>
    <dbReference type="NCBI Taxonomy" id="2840961"/>
    <lineage>
        <taxon>Bacteria</taxon>
        <taxon>Bacillati</taxon>
        <taxon>Bacillota</taxon>
        <taxon>Clostridia</taxon>
        <taxon>Eubacteriales</taxon>
        <taxon>Clostridiaceae</taxon>
        <taxon>Clostridiaceae incertae sedis</taxon>
        <taxon>Candidatus Ventrousia</taxon>
    </lineage>
</organism>
<feature type="binding site" evidence="10">
    <location>
        <begin position="352"/>
        <end position="357"/>
    </location>
    <ligand>
        <name>ATP</name>
        <dbReference type="ChEBI" id="CHEBI:30616"/>
    </ligand>
</feature>
<dbReference type="GO" id="GO:0061710">
    <property type="term" value="F:L-threonylcarbamoyladenylate synthase"/>
    <property type="evidence" value="ECO:0007669"/>
    <property type="project" value="UniProtKB-EC"/>
</dbReference>
<keyword evidence="3 10" id="KW-0963">Cytoplasm</keyword>
<evidence type="ECO:0000256" key="8">
    <source>
        <dbReference type="ARBA" id="ARBA00022840"/>
    </source>
</evidence>
<keyword evidence="10" id="KW-0173">Coenzyme A biosynthesis</keyword>
<comment type="subcellular location">
    <subcellularLocation>
        <location evidence="1 10">Cytoplasm</location>
    </subcellularLocation>
</comment>
<dbReference type="GO" id="GO:0005524">
    <property type="term" value="F:ATP binding"/>
    <property type="evidence" value="ECO:0007669"/>
    <property type="project" value="UniProtKB-UniRule"/>
</dbReference>
<comment type="caution">
    <text evidence="13">The sequence shown here is derived from an EMBL/GenBank/DDBJ whole genome shotgun (WGS) entry which is preliminary data.</text>
</comment>
<dbReference type="SUPFAM" id="SSF55821">
    <property type="entry name" value="YrdC/RibB"/>
    <property type="match status" value="1"/>
</dbReference>
<dbReference type="InterPro" id="IPR005145">
    <property type="entry name" value="Sua5_C"/>
</dbReference>
<dbReference type="Gene3D" id="3.40.50.300">
    <property type="entry name" value="P-loop containing nucleotide triphosphate hydrolases"/>
    <property type="match status" value="1"/>
</dbReference>
<keyword evidence="5" id="KW-0819">tRNA processing</keyword>
<evidence type="ECO:0000256" key="4">
    <source>
        <dbReference type="ARBA" id="ARBA00022679"/>
    </source>
</evidence>
<keyword evidence="4 10" id="KW-0808">Transferase</keyword>
<dbReference type="Pfam" id="PF03481">
    <property type="entry name" value="Sua5_C"/>
    <property type="match status" value="1"/>
</dbReference>
<dbReference type="AlphaFoldDB" id="A0A9D1IWC5"/>
<dbReference type="HAMAP" id="MF_00376">
    <property type="entry name" value="Dephospho_CoA_kinase"/>
    <property type="match status" value="1"/>
</dbReference>
<dbReference type="EMBL" id="DVMR01000033">
    <property type="protein sequence ID" value="HIU43342.1"/>
    <property type="molecule type" value="Genomic_DNA"/>
</dbReference>
<evidence type="ECO:0000256" key="11">
    <source>
        <dbReference type="NCBIfam" id="TIGR00152"/>
    </source>
</evidence>
<protein>
    <recommendedName>
        <fullName evidence="10 11">Dephospho-CoA kinase</fullName>
        <ecNumber evidence="10 11">2.7.1.24</ecNumber>
    </recommendedName>
    <alternativeName>
        <fullName evidence="10">Dephosphocoenzyme A kinase</fullName>
    </alternativeName>
</protein>
<evidence type="ECO:0000256" key="10">
    <source>
        <dbReference type="HAMAP-Rule" id="MF_00376"/>
    </source>
</evidence>
<dbReference type="GO" id="GO:0000049">
    <property type="term" value="F:tRNA binding"/>
    <property type="evidence" value="ECO:0007669"/>
    <property type="project" value="TreeGrafter"/>
</dbReference>
<feature type="domain" description="YrdC-like" evidence="12">
    <location>
        <begin position="10"/>
        <end position="196"/>
    </location>
</feature>
<keyword evidence="8 10" id="KW-0067">ATP-binding</keyword>
<evidence type="ECO:0000256" key="6">
    <source>
        <dbReference type="ARBA" id="ARBA00022695"/>
    </source>
</evidence>
<dbReference type="FunFam" id="3.90.870.10:FF:000009">
    <property type="entry name" value="Threonylcarbamoyl-AMP synthase, putative"/>
    <property type="match status" value="1"/>
</dbReference>
<evidence type="ECO:0000313" key="14">
    <source>
        <dbReference type="Proteomes" id="UP000824073"/>
    </source>
</evidence>
<dbReference type="GO" id="GO:0003725">
    <property type="term" value="F:double-stranded RNA binding"/>
    <property type="evidence" value="ECO:0007669"/>
    <property type="project" value="InterPro"/>
</dbReference>
<dbReference type="NCBIfam" id="TIGR00152">
    <property type="entry name" value="dephospho-CoA kinase"/>
    <property type="match status" value="1"/>
</dbReference>
<proteinExistence type="inferred from homology"/>
<reference evidence="13" key="2">
    <citation type="journal article" date="2021" name="PeerJ">
        <title>Extensive microbial diversity within the chicken gut microbiome revealed by metagenomics and culture.</title>
        <authorList>
            <person name="Gilroy R."/>
            <person name="Ravi A."/>
            <person name="Getino M."/>
            <person name="Pursley I."/>
            <person name="Horton D.L."/>
            <person name="Alikhan N.F."/>
            <person name="Baker D."/>
            <person name="Gharbi K."/>
            <person name="Hall N."/>
            <person name="Watson M."/>
            <person name="Adriaenssens E.M."/>
            <person name="Foster-Nyarko E."/>
            <person name="Jarju S."/>
            <person name="Secka A."/>
            <person name="Antonio M."/>
            <person name="Oren A."/>
            <person name="Chaudhuri R.R."/>
            <person name="La Ragione R."/>
            <person name="Hildebrand F."/>
            <person name="Pallen M.J."/>
        </authorList>
    </citation>
    <scope>NUCLEOTIDE SEQUENCE</scope>
    <source>
        <strain evidence="13">CHK191-8634</strain>
    </source>
</reference>
<dbReference type="InterPro" id="IPR001977">
    <property type="entry name" value="Depp_CoAkinase"/>
</dbReference>
<dbReference type="Gene3D" id="3.90.870.10">
    <property type="entry name" value="DHBP synthase"/>
    <property type="match status" value="1"/>
</dbReference>
<dbReference type="Pfam" id="PF01300">
    <property type="entry name" value="Sua5_yciO_yrdC"/>
    <property type="match status" value="1"/>
</dbReference>
<dbReference type="InterPro" id="IPR027417">
    <property type="entry name" value="P-loop_NTPase"/>
</dbReference>
<comment type="similarity">
    <text evidence="2">Belongs to the SUA5 family.</text>
</comment>
<dbReference type="Gene3D" id="3.40.50.11030">
    <property type="entry name" value="Threonylcarbamoyl-AMP synthase, C-terminal domain"/>
    <property type="match status" value="1"/>
</dbReference>
<dbReference type="NCBIfam" id="TIGR00057">
    <property type="entry name" value="L-threonylcarbamoyladenylate synthase"/>
    <property type="match status" value="1"/>
</dbReference>
<dbReference type="GO" id="GO:0006450">
    <property type="term" value="P:regulation of translational fidelity"/>
    <property type="evidence" value="ECO:0007669"/>
    <property type="project" value="TreeGrafter"/>
</dbReference>
<dbReference type="PANTHER" id="PTHR17490:SF16">
    <property type="entry name" value="THREONYLCARBAMOYL-AMP SYNTHASE"/>
    <property type="match status" value="1"/>
</dbReference>
<dbReference type="PANTHER" id="PTHR17490">
    <property type="entry name" value="SUA5"/>
    <property type="match status" value="1"/>
</dbReference>
<comment type="function">
    <text evidence="10">Catalyzes the phosphorylation of the 3'-hydroxyl group of dephosphocoenzyme A to form coenzyme A.</text>
</comment>
<dbReference type="GO" id="GO:0008033">
    <property type="term" value="P:tRNA processing"/>
    <property type="evidence" value="ECO:0007669"/>
    <property type="project" value="UniProtKB-KW"/>
</dbReference>
<evidence type="ECO:0000256" key="1">
    <source>
        <dbReference type="ARBA" id="ARBA00004496"/>
    </source>
</evidence>
<dbReference type="EC" id="2.7.1.24" evidence="10 11"/>
<dbReference type="InterPro" id="IPR017945">
    <property type="entry name" value="DHBP_synth_RibB-like_a/b_dom"/>
</dbReference>
<dbReference type="InterPro" id="IPR038385">
    <property type="entry name" value="Sua5/YwlC_C"/>
</dbReference>
<evidence type="ECO:0000256" key="9">
    <source>
        <dbReference type="ARBA" id="ARBA00048366"/>
    </source>
</evidence>
<sequence length="536" mass="57055">MNTLRLQPDAQGAARAGEILHAGGVVAIPTETVYGLAASALDENAVARVFAAKGRPSDNPLIVHISDLSQLSQLWESVPERALTLARAFWPGPLTMVLPKTPAVPACVSAGLSTVGVRMPAHPLALDVIRRAGVPLAAPSANASGRPSPTTAADVLQDMDGRIDAVLDGGPCAVGVESTVVDLTGEHPRILRPGAVTLEMIEEALGVTEVDEAVIRPLGSGERPRAPGMKYRHYAPKAPVTVFDGAPSRTAAHIAGLLQPGDGVLCFDDCKEWFSDIPNVLCYGPSWNIGEQGRRLFSALRAFDELPCTRILAQGCRPWGEGAAVRNRLHKSAGFNVVPLGLPVLGVTGRSGCGKSLLTRLAVEMGFDAIDADAVYAELLQNSADMRGALAARFPDEAGPDGIDRRALARRVFGDEAARQDLNAITHPFVLREIDARIAQAGTKGARAIVLDVPLLFESGLDRACTATCAVLSPEELSVGRIVERDGISPEQARARLRAQPGDDYYFSRCDVVLINDAPREDFLKKARFCLQKYGR</sequence>
<dbReference type="InterPro" id="IPR006070">
    <property type="entry name" value="Sua5-like_dom"/>
</dbReference>
<evidence type="ECO:0000256" key="3">
    <source>
        <dbReference type="ARBA" id="ARBA00022490"/>
    </source>
</evidence>
<evidence type="ECO:0000259" key="12">
    <source>
        <dbReference type="PROSITE" id="PS51163"/>
    </source>
</evidence>
<dbReference type="PROSITE" id="PS51219">
    <property type="entry name" value="DPCK"/>
    <property type="match status" value="1"/>
</dbReference>
<keyword evidence="6" id="KW-0548">Nucleotidyltransferase</keyword>
<dbReference type="PROSITE" id="PS51163">
    <property type="entry name" value="YRDC"/>
    <property type="match status" value="1"/>
</dbReference>
<keyword evidence="10" id="KW-0418">Kinase</keyword>
<evidence type="ECO:0000256" key="2">
    <source>
        <dbReference type="ARBA" id="ARBA00007663"/>
    </source>
</evidence>
<dbReference type="GO" id="GO:0004140">
    <property type="term" value="F:dephospho-CoA kinase activity"/>
    <property type="evidence" value="ECO:0007669"/>
    <property type="project" value="UniProtKB-UniRule"/>
</dbReference>
<dbReference type="CDD" id="cd02022">
    <property type="entry name" value="DPCK"/>
    <property type="match status" value="1"/>
</dbReference>